<dbReference type="AlphaFoldDB" id="A0A365H7J2"/>
<reference evidence="1 2" key="1">
    <citation type="submission" date="2018-06" db="EMBL/GenBank/DDBJ databases">
        <title>Actinomadura craniellae sp. nov. isolated from marine sponge Craniella sp.</title>
        <authorList>
            <person name="Li L."/>
            <person name="Xu Q.H."/>
            <person name="Lin H.W."/>
            <person name="Lu Y.H."/>
        </authorList>
    </citation>
    <scope>NUCLEOTIDE SEQUENCE [LARGE SCALE GENOMIC DNA]</scope>
    <source>
        <strain evidence="1 2">LHW63021</strain>
    </source>
</reference>
<sequence length="63" mass="6363">MASGRTELAQAITELIVTATRAGLTATSKSTGPADRTAALPAARHAGCVHAAPTWLVPVVPEV</sequence>
<evidence type="ECO:0000313" key="1">
    <source>
        <dbReference type="EMBL" id="RAY14988.1"/>
    </source>
</evidence>
<accession>A0A365H7J2</accession>
<evidence type="ECO:0000313" key="2">
    <source>
        <dbReference type="Proteomes" id="UP000251891"/>
    </source>
</evidence>
<name>A0A365H7J2_9ACTN</name>
<comment type="caution">
    <text evidence="1">The sequence shown here is derived from an EMBL/GenBank/DDBJ whole genome shotgun (WGS) entry which is preliminary data.</text>
</comment>
<dbReference type="Proteomes" id="UP000251891">
    <property type="component" value="Unassembled WGS sequence"/>
</dbReference>
<dbReference type="EMBL" id="QLYX01000004">
    <property type="protein sequence ID" value="RAY14988.1"/>
    <property type="molecule type" value="Genomic_DNA"/>
</dbReference>
<proteinExistence type="predicted"/>
<gene>
    <name evidence="1" type="ORF">DPM19_09565</name>
</gene>
<protein>
    <submittedName>
        <fullName evidence="1">Uncharacterized protein</fullName>
    </submittedName>
</protein>
<organism evidence="1 2">
    <name type="scientific">Actinomadura craniellae</name>
    <dbReference type="NCBI Taxonomy" id="2231787"/>
    <lineage>
        <taxon>Bacteria</taxon>
        <taxon>Bacillati</taxon>
        <taxon>Actinomycetota</taxon>
        <taxon>Actinomycetes</taxon>
        <taxon>Streptosporangiales</taxon>
        <taxon>Thermomonosporaceae</taxon>
        <taxon>Actinomadura</taxon>
    </lineage>
</organism>
<keyword evidence="2" id="KW-1185">Reference proteome</keyword>